<protein>
    <submittedName>
        <fullName evidence="1">Uncharacterized protein</fullName>
    </submittedName>
</protein>
<proteinExistence type="predicted"/>
<reference evidence="1" key="1">
    <citation type="journal article" date="2014" name="Int. J. Syst. Evol. Microbiol.">
        <title>Complete genome sequence of Corynebacterium casei LMG S-19264T (=DSM 44701T), isolated from a smear-ripened cheese.</title>
        <authorList>
            <consortium name="US DOE Joint Genome Institute (JGI-PGF)"/>
            <person name="Walter F."/>
            <person name="Albersmeier A."/>
            <person name="Kalinowski J."/>
            <person name="Ruckert C."/>
        </authorList>
    </citation>
    <scope>NUCLEOTIDE SEQUENCE</scope>
    <source>
        <strain evidence="1">CGMCC 4.7430</strain>
    </source>
</reference>
<dbReference type="Proteomes" id="UP000660745">
    <property type="component" value="Unassembled WGS sequence"/>
</dbReference>
<dbReference type="AlphaFoldDB" id="A0A918A563"/>
<dbReference type="EMBL" id="BMNK01000006">
    <property type="protein sequence ID" value="GGP08041.1"/>
    <property type="molecule type" value="Genomic_DNA"/>
</dbReference>
<evidence type="ECO:0000313" key="2">
    <source>
        <dbReference type="Proteomes" id="UP000660745"/>
    </source>
</evidence>
<evidence type="ECO:0000313" key="1">
    <source>
        <dbReference type="EMBL" id="GGP08041.1"/>
    </source>
</evidence>
<accession>A0A918A563</accession>
<dbReference type="RefSeq" id="WP_189139989.1">
    <property type="nucleotide sequence ID" value="NZ_BMNK01000006.1"/>
</dbReference>
<name>A0A918A563_9ACTN</name>
<organism evidence="1 2">
    <name type="scientific">Nonomuraea glycinis</name>
    <dbReference type="NCBI Taxonomy" id="2047744"/>
    <lineage>
        <taxon>Bacteria</taxon>
        <taxon>Bacillati</taxon>
        <taxon>Actinomycetota</taxon>
        <taxon>Actinomycetes</taxon>
        <taxon>Streptosporangiales</taxon>
        <taxon>Streptosporangiaceae</taxon>
        <taxon>Nonomuraea</taxon>
    </lineage>
</organism>
<keyword evidence="2" id="KW-1185">Reference proteome</keyword>
<sequence length="67" mass="7239">MGVWLGPNGILVEAIMLDDRPMLRVSHVVDGHRYLQGYCASVAELGRHGVDLAQLVEQPAGAERLTG</sequence>
<reference evidence="1" key="2">
    <citation type="submission" date="2020-09" db="EMBL/GenBank/DDBJ databases">
        <authorList>
            <person name="Sun Q."/>
            <person name="Zhou Y."/>
        </authorList>
    </citation>
    <scope>NUCLEOTIDE SEQUENCE</scope>
    <source>
        <strain evidence="1">CGMCC 4.7430</strain>
    </source>
</reference>
<comment type="caution">
    <text evidence="1">The sequence shown here is derived from an EMBL/GenBank/DDBJ whole genome shotgun (WGS) entry which is preliminary data.</text>
</comment>
<gene>
    <name evidence="1" type="ORF">GCM10012278_38160</name>
</gene>